<dbReference type="AlphaFoldDB" id="A0A401RRQ8"/>
<comment type="caution">
    <text evidence="1">The sequence shown here is derived from an EMBL/GenBank/DDBJ whole genome shotgun (WGS) entry which is preliminary data.</text>
</comment>
<evidence type="ECO:0000313" key="1">
    <source>
        <dbReference type="EMBL" id="GCC20823.1"/>
    </source>
</evidence>
<protein>
    <submittedName>
        <fullName evidence="1">Uncharacterized protein</fullName>
    </submittedName>
</protein>
<reference evidence="1 2" key="1">
    <citation type="journal article" date="2018" name="Nat. Ecol. Evol.">
        <title>Shark genomes provide insights into elasmobranch evolution and the origin of vertebrates.</title>
        <authorList>
            <person name="Hara Y"/>
            <person name="Yamaguchi K"/>
            <person name="Onimaru K"/>
            <person name="Kadota M"/>
            <person name="Koyanagi M"/>
            <person name="Keeley SD"/>
            <person name="Tatsumi K"/>
            <person name="Tanaka K"/>
            <person name="Motone F"/>
            <person name="Kageyama Y"/>
            <person name="Nozu R"/>
            <person name="Adachi N"/>
            <person name="Nishimura O"/>
            <person name="Nakagawa R"/>
            <person name="Tanegashima C"/>
            <person name="Kiyatake I"/>
            <person name="Matsumoto R"/>
            <person name="Murakumo K"/>
            <person name="Nishida K"/>
            <person name="Terakita A"/>
            <person name="Kuratani S"/>
            <person name="Sato K"/>
            <person name="Hyodo S Kuraku.S."/>
        </authorList>
    </citation>
    <scope>NUCLEOTIDE SEQUENCE [LARGE SCALE GENOMIC DNA]</scope>
</reference>
<dbReference type="EMBL" id="BEZZ01001959">
    <property type="protein sequence ID" value="GCC20823.1"/>
    <property type="molecule type" value="Genomic_DNA"/>
</dbReference>
<proteinExistence type="predicted"/>
<name>A0A401RRQ8_CHIPU</name>
<keyword evidence="2" id="KW-1185">Reference proteome</keyword>
<sequence>MVQSGDWAPCSLETRPGVAWRLYSVRPGHRDRCSLKSGAVCGLGPKRLGDWAHAQFRGKTGPSVAWKRVSLQSRD</sequence>
<dbReference type="Proteomes" id="UP000287033">
    <property type="component" value="Unassembled WGS sequence"/>
</dbReference>
<gene>
    <name evidence="1" type="ORF">chiPu_0019391</name>
</gene>
<accession>A0A401RRQ8</accession>
<evidence type="ECO:0000313" key="2">
    <source>
        <dbReference type="Proteomes" id="UP000287033"/>
    </source>
</evidence>
<organism evidence="1 2">
    <name type="scientific">Chiloscyllium punctatum</name>
    <name type="common">Brownbanded bambooshark</name>
    <name type="synonym">Hemiscyllium punctatum</name>
    <dbReference type="NCBI Taxonomy" id="137246"/>
    <lineage>
        <taxon>Eukaryota</taxon>
        <taxon>Metazoa</taxon>
        <taxon>Chordata</taxon>
        <taxon>Craniata</taxon>
        <taxon>Vertebrata</taxon>
        <taxon>Chondrichthyes</taxon>
        <taxon>Elasmobranchii</taxon>
        <taxon>Galeomorphii</taxon>
        <taxon>Galeoidea</taxon>
        <taxon>Orectolobiformes</taxon>
        <taxon>Hemiscylliidae</taxon>
        <taxon>Chiloscyllium</taxon>
    </lineage>
</organism>